<evidence type="ECO:0000256" key="1">
    <source>
        <dbReference type="ARBA" id="ARBA00023002"/>
    </source>
</evidence>
<dbReference type="InterPro" id="IPR055170">
    <property type="entry name" value="GFO_IDH_MocA-like_dom"/>
</dbReference>
<organism evidence="4 5">
    <name type="scientific">Phytohabitans houttuyneae</name>
    <dbReference type="NCBI Taxonomy" id="1076126"/>
    <lineage>
        <taxon>Bacteria</taxon>
        <taxon>Bacillati</taxon>
        <taxon>Actinomycetota</taxon>
        <taxon>Actinomycetes</taxon>
        <taxon>Micromonosporales</taxon>
        <taxon>Micromonosporaceae</taxon>
    </lineage>
</organism>
<gene>
    <name evidence="4" type="ORF">Phou_056620</name>
</gene>
<evidence type="ECO:0000313" key="5">
    <source>
        <dbReference type="Proteomes" id="UP000482800"/>
    </source>
</evidence>
<sequence length="377" mass="39763">MSFRTIPSSPADPLRVVIVGAGGMGRAWLATVTESPEVMLAGIADLDVPLARSAADSAGLPDLPVGADAVALAQQTGAQALINVTVPEAHHPVTTAALFAGLPVLGEKPAAENVSRALSLAAAAEVTGELFMVSQSRRWNPQLAALREMIARLGPIGTVSTTFFRSEHFGGFRELMAYPLLIDMAIHAFDSARFLLQAEPVTAYCQSYNPPWSWYAGDANATVVFEMAGGTRYIYNGSWCSPGATTSWNGSWRVSGEKGTALWDGDHEPVLDGEVDAAEATGTPYSGIAGALQVFVRALRTGEPPSGEVHENVMSLAMVEAAVTSAASGRLEHLDDVLEQAHAQALREETRADVRDALAGWPSVREALTGTVPAETR</sequence>
<keyword evidence="1" id="KW-0560">Oxidoreductase</keyword>
<dbReference type="SUPFAM" id="SSF55347">
    <property type="entry name" value="Glyceraldehyde-3-phosphate dehydrogenase-like, C-terminal domain"/>
    <property type="match status" value="1"/>
</dbReference>
<dbReference type="PANTHER" id="PTHR43818:SF11">
    <property type="entry name" value="BCDNA.GH03377"/>
    <property type="match status" value="1"/>
</dbReference>
<evidence type="ECO:0000259" key="2">
    <source>
        <dbReference type="Pfam" id="PF01408"/>
    </source>
</evidence>
<dbReference type="InterPro" id="IPR036291">
    <property type="entry name" value="NAD(P)-bd_dom_sf"/>
</dbReference>
<comment type="caution">
    <text evidence="4">The sequence shown here is derived from an EMBL/GenBank/DDBJ whole genome shotgun (WGS) entry which is preliminary data.</text>
</comment>
<evidence type="ECO:0000313" key="4">
    <source>
        <dbReference type="EMBL" id="GFJ81482.1"/>
    </source>
</evidence>
<dbReference type="SUPFAM" id="SSF51735">
    <property type="entry name" value="NAD(P)-binding Rossmann-fold domains"/>
    <property type="match status" value="1"/>
</dbReference>
<name>A0A6V8K8E3_9ACTN</name>
<dbReference type="GO" id="GO:0016491">
    <property type="term" value="F:oxidoreductase activity"/>
    <property type="evidence" value="ECO:0007669"/>
    <property type="project" value="UniProtKB-KW"/>
</dbReference>
<reference evidence="4 5" key="1">
    <citation type="submission" date="2020-03" db="EMBL/GenBank/DDBJ databases">
        <title>Whole genome shotgun sequence of Phytohabitans houttuyneae NBRC 108639.</title>
        <authorList>
            <person name="Komaki H."/>
            <person name="Tamura T."/>
        </authorList>
    </citation>
    <scope>NUCLEOTIDE SEQUENCE [LARGE SCALE GENOMIC DNA]</scope>
    <source>
        <strain evidence="4 5">NBRC 108639</strain>
    </source>
</reference>
<reference evidence="4 5" key="2">
    <citation type="submission" date="2020-03" db="EMBL/GenBank/DDBJ databases">
        <authorList>
            <person name="Ichikawa N."/>
            <person name="Kimura A."/>
            <person name="Kitahashi Y."/>
            <person name="Uohara A."/>
        </authorList>
    </citation>
    <scope>NUCLEOTIDE SEQUENCE [LARGE SCALE GENOMIC DNA]</scope>
    <source>
        <strain evidence="4 5">NBRC 108639</strain>
    </source>
</reference>
<keyword evidence="5" id="KW-1185">Reference proteome</keyword>
<dbReference type="RefSeq" id="WP_173060752.1">
    <property type="nucleotide sequence ID" value="NZ_BAABGO010000023.1"/>
</dbReference>
<protein>
    <submittedName>
        <fullName evidence="4">Dehydrogenase</fullName>
    </submittedName>
</protein>
<dbReference type="GO" id="GO:0000166">
    <property type="term" value="F:nucleotide binding"/>
    <property type="evidence" value="ECO:0007669"/>
    <property type="project" value="InterPro"/>
</dbReference>
<evidence type="ECO:0000259" key="3">
    <source>
        <dbReference type="Pfam" id="PF22725"/>
    </source>
</evidence>
<proteinExistence type="predicted"/>
<dbReference type="Pfam" id="PF22725">
    <property type="entry name" value="GFO_IDH_MocA_C3"/>
    <property type="match status" value="1"/>
</dbReference>
<dbReference type="Gene3D" id="3.40.50.720">
    <property type="entry name" value="NAD(P)-binding Rossmann-like Domain"/>
    <property type="match status" value="1"/>
</dbReference>
<dbReference type="Pfam" id="PF01408">
    <property type="entry name" value="GFO_IDH_MocA"/>
    <property type="match status" value="1"/>
</dbReference>
<dbReference type="InterPro" id="IPR000683">
    <property type="entry name" value="Gfo/Idh/MocA-like_OxRdtase_N"/>
</dbReference>
<dbReference type="AlphaFoldDB" id="A0A6V8K8E3"/>
<dbReference type="Proteomes" id="UP000482800">
    <property type="component" value="Unassembled WGS sequence"/>
</dbReference>
<feature type="domain" description="GFO/IDH/MocA-like oxidoreductase" evidence="3">
    <location>
        <begin position="145"/>
        <end position="261"/>
    </location>
</feature>
<feature type="domain" description="Gfo/Idh/MocA-like oxidoreductase N-terminal" evidence="2">
    <location>
        <begin position="14"/>
        <end position="133"/>
    </location>
</feature>
<dbReference type="EMBL" id="BLPF01000002">
    <property type="protein sequence ID" value="GFJ81482.1"/>
    <property type="molecule type" value="Genomic_DNA"/>
</dbReference>
<dbReference type="Gene3D" id="3.30.360.10">
    <property type="entry name" value="Dihydrodipicolinate Reductase, domain 2"/>
    <property type="match status" value="1"/>
</dbReference>
<dbReference type="PANTHER" id="PTHR43818">
    <property type="entry name" value="BCDNA.GH03377"/>
    <property type="match status" value="1"/>
</dbReference>
<accession>A0A6V8K8E3</accession>
<dbReference type="InterPro" id="IPR050463">
    <property type="entry name" value="Gfo/Idh/MocA_oxidrdct_glycsds"/>
</dbReference>